<evidence type="ECO:0000256" key="2">
    <source>
        <dbReference type="ARBA" id="ARBA00022723"/>
    </source>
</evidence>
<comment type="caution">
    <text evidence="11">The sequence shown here is derived from an EMBL/GenBank/DDBJ whole genome shotgun (WGS) entry which is preliminary data.</text>
</comment>
<evidence type="ECO:0000256" key="7">
    <source>
        <dbReference type="ARBA" id="ARBA00023163"/>
    </source>
</evidence>
<evidence type="ECO:0000256" key="1">
    <source>
        <dbReference type="ARBA" id="ARBA00004123"/>
    </source>
</evidence>
<reference evidence="11" key="1">
    <citation type="submission" date="2023-10" db="EMBL/GenBank/DDBJ databases">
        <title>Chromosome-level genome of the transformable northern wattle, Acacia crassicarpa.</title>
        <authorList>
            <person name="Massaro I."/>
            <person name="Sinha N.R."/>
            <person name="Poethig S."/>
            <person name="Leichty A.R."/>
        </authorList>
    </citation>
    <scope>NUCLEOTIDE SEQUENCE</scope>
    <source>
        <strain evidence="11">Acra3RX</strain>
        <tissue evidence="11">Leaf</tissue>
    </source>
</reference>
<dbReference type="PROSITE" id="PS00028">
    <property type="entry name" value="ZINC_FINGER_C2H2_1"/>
    <property type="match status" value="2"/>
</dbReference>
<feature type="domain" description="C2H2-type" evidence="10">
    <location>
        <begin position="98"/>
        <end position="125"/>
    </location>
</feature>
<keyword evidence="4 9" id="KW-0863">Zinc-finger</keyword>
<dbReference type="SMART" id="SM00355">
    <property type="entry name" value="ZnF_C2H2"/>
    <property type="match status" value="2"/>
</dbReference>
<dbReference type="Gene3D" id="3.30.160.60">
    <property type="entry name" value="Classic Zinc Finger"/>
    <property type="match status" value="1"/>
</dbReference>
<keyword evidence="6" id="KW-0805">Transcription regulation</keyword>
<dbReference type="EMBL" id="JAWXYG010000005">
    <property type="protein sequence ID" value="KAK4272947.1"/>
    <property type="molecule type" value="Genomic_DNA"/>
</dbReference>
<keyword evidence="5" id="KW-0862">Zinc</keyword>
<evidence type="ECO:0000256" key="8">
    <source>
        <dbReference type="ARBA" id="ARBA00023242"/>
    </source>
</evidence>
<dbReference type="InterPro" id="IPR013087">
    <property type="entry name" value="Znf_C2H2_type"/>
</dbReference>
<dbReference type="GO" id="GO:0010200">
    <property type="term" value="P:response to chitin"/>
    <property type="evidence" value="ECO:0007669"/>
    <property type="project" value="TreeGrafter"/>
</dbReference>
<sequence length="179" mass="20000">MDRVASVKQQSSFEDIAKCLMMLSHHHVGDNNVMRSNPQNGAVGCVEYECKTCKRKFSSFQALGGHRASHKRPRLEGDRDLKEHAKSLSLATCKPQVHECPICGLAFSLGQALGGHMRRHRSATLNDDVVHHRFSSKVPVLKRSNSKRVEFLDLNLTPLENDLKLLFGSKAPKVEAFLV</sequence>
<keyword evidence="2" id="KW-0479">Metal-binding</keyword>
<evidence type="ECO:0000256" key="9">
    <source>
        <dbReference type="PROSITE-ProRule" id="PRU00042"/>
    </source>
</evidence>
<dbReference type="GO" id="GO:0008270">
    <property type="term" value="F:zinc ion binding"/>
    <property type="evidence" value="ECO:0007669"/>
    <property type="project" value="UniProtKB-KW"/>
</dbReference>
<dbReference type="PANTHER" id="PTHR26374:SF360">
    <property type="entry name" value="ZINC FINGER PROTEIN ZAT18"/>
    <property type="match status" value="1"/>
</dbReference>
<feature type="domain" description="C2H2-type" evidence="10">
    <location>
        <begin position="48"/>
        <end position="75"/>
    </location>
</feature>
<dbReference type="AlphaFoldDB" id="A0AAE1MM22"/>
<dbReference type="PROSITE" id="PS50157">
    <property type="entry name" value="ZINC_FINGER_C2H2_2"/>
    <property type="match status" value="2"/>
</dbReference>
<protein>
    <recommendedName>
        <fullName evidence="10">C2H2-type domain-containing protein</fullName>
    </recommendedName>
</protein>
<dbReference type="PANTHER" id="PTHR26374">
    <property type="entry name" value="ZINC FINGER PROTEIN ZAT5"/>
    <property type="match status" value="1"/>
</dbReference>
<dbReference type="Proteomes" id="UP001293593">
    <property type="component" value="Unassembled WGS sequence"/>
</dbReference>
<evidence type="ECO:0000256" key="3">
    <source>
        <dbReference type="ARBA" id="ARBA00022737"/>
    </source>
</evidence>
<dbReference type="Pfam" id="PF13912">
    <property type="entry name" value="zf-C2H2_6"/>
    <property type="match status" value="2"/>
</dbReference>
<keyword evidence="7" id="KW-0804">Transcription</keyword>
<dbReference type="GO" id="GO:0006950">
    <property type="term" value="P:response to stress"/>
    <property type="evidence" value="ECO:0007669"/>
    <property type="project" value="TreeGrafter"/>
</dbReference>
<name>A0AAE1MM22_9FABA</name>
<keyword evidence="3" id="KW-0677">Repeat</keyword>
<evidence type="ECO:0000256" key="5">
    <source>
        <dbReference type="ARBA" id="ARBA00022833"/>
    </source>
</evidence>
<evidence type="ECO:0000313" key="12">
    <source>
        <dbReference type="Proteomes" id="UP001293593"/>
    </source>
</evidence>
<evidence type="ECO:0000313" key="11">
    <source>
        <dbReference type="EMBL" id="KAK4272947.1"/>
    </source>
</evidence>
<proteinExistence type="predicted"/>
<dbReference type="SUPFAM" id="SSF57667">
    <property type="entry name" value="beta-beta-alpha zinc fingers"/>
    <property type="match status" value="1"/>
</dbReference>
<accession>A0AAE1MM22</accession>
<evidence type="ECO:0000256" key="4">
    <source>
        <dbReference type="ARBA" id="ARBA00022771"/>
    </source>
</evidence>
<keyword evidence="12" id="KW-1185">Reference proteome</keyword>
<gene>
    <name evidence="11" type="ORF">QN277_021432</name>
</gene>
<keyword evidence="8" id="KW-0539">Nucleus</keyword>
<comment type="subcellular location">
    <subcellularLocation>
        <location evidence="1">Nucleus</location>
    </subcellularLocation>
</comment>
<evidence type="ECO:0000259" key="10">
    <source>
        <dbReference type="PROSITE" id="PS50157"/>
    </source>
</evidence>
<dbReference type="InterPro" id="IPR036236">
    <property type="entry name" value="Znf_C2H2_sf"/>
</dbReference>
<organism evidence="11 12">
    <name type="scientific">Acacia crassicarpa</name>
    <name type="common">northern wattle</name>
    <dbReference type="NCBI Taxonomy" id="499986"/>
    <lineage>
        <taxon>Eukaryota</taxon>
        <taxon>Viridiplantae</taxon>
        <taxon>Streptophyta</taxon>
        <taxon>Embryophyta</taxon>
        <taxon>Tracheophyta</taxon>
        <taxon>Spermatophyta</taxon>
        <taxon>Magnoliopsida</taxon>
        <taxon>eudicotyledons</taxon>
        <taxon>Gunneridae</taxon>
        <taxon>Pentapetalae</taxon>
        <taxon>rosids</taxon>
        <taxon>fabids</taxon>
        <taxon>Fabales</taxon>
        <taxon>Fabaceae</taxon>
        <taxon>Caesalpinioideae</taxon>
        <taxon>mimosoid clade</taxon>
        <taxon>Acacieae</taxon>
        <taxon>Acacia</taxon>
    </lineage>
</organism>
<dbReference type="GO" id="GO:0005634">
    <property type="term" value="C:nucleus"/>
    <property type="evidence" value="ECO:0007669"/>
    <property type="project" value="UniProtKB-SubCell"/>
</dbReference>
<evidence type="ECO:0000256" key="6">
    <source>
        <dbReference type="ARBA" id="ARBA00023015"/>
    </source>
</evidence>